<proteinExistence type="predicted"/>
<evidence type="ECO:0000313" key="3">
    <source>
        <dbReference type="Proteomes" id="UP000193307"/>
    </source>
</evidence>
<name>A0A1Y5T322_9RHOB</name>
<accession>A0A1Y5T322</accession>
<dbReference type="InterPro" id="IPR010266">
    <property type="entry name" value="NnrS"/>
</dbReference>
<keyword evidence="1" id="KW-0472">Membrane</keyword>
<dbReference type="Pfam" id="PF05940">
    <property type="entry name" value="NnrS"/>
    <property type="match status" value="1"/>
</dbReference>
<gene>
    <name evidence="2" type="ORF">PAM7971_02683</name>
</gene>
<feature type="transmembrane region" description="Helical" evidence="1">
    <location>
        <begin position="21"/>
        <end position="43"/>
    </location>
</feature>
<feature type="transmembrane region" description="Helical" evidence="1">
    <location>
        <begin position="117"/>
        <end position="136"/>
    </location>
</feature>
<feature type="transmembrane region" description="Helical" evidence="1">
    <location>
        <begin position="93"/>
        <end position="111"/>
    </location>
</feature>
<dbReference type="Proteomes" id="UP000193307">
    <property type="component" value="Unassembled WGS sequence"/>
</dbReference>
<keyword evidence="3" id="KW-1185">Reference proteome</keyword>
<feature type="transmembrane region" description="Helical" evidence="1">
    <location>
        <begin position="371"/>
        <end position="392"/>
    </location>
</feature>
<feature type="transmembrane region" description="Helical" evidence="1">
    <location>
        <begin position="275"/>
        <end position="299"/>
    </location>
</feature>
<sequence>MAHSSAEQMRHWKGPVLFSYGFRPFFLFGALWAGGAMVLWILALSETINLPTRFDPVTWHAHAFLFGYLSAIIAGFLLTAVPNWTGRLPVVGWRLAGLFGIWAVGRAAVLFSAAMPVWSSIALDLLFPLTLAAVILREILVGKNWRNLIVLVLLAIFTLANLLFHLEAAHGAYAAQGMGFRLGVSAVILMIVVIGGRIVPSFTRNWLVREAHAARPASPMQRFDKAVLLVSVGAFLAWIAAPTMVLTGIGFCCFGCLHLVRLSRWKGQHTARDPLVLILHLAYGFTPLGALAVGAAILWPDVLSMAGALHLWLAGAIGGMTLAVMTRASLGHTGQPLHAGRGTVMIYGAIIAATLTRFLAGIWPMTVLYDVTGIFWCVAFFGFVGVYGPLLWRTKKAIRE</sequence>
<dbReference type="EMBL" id="FWFW01000008">
    <property type="protein sequence ID" value="SLN52748.1"/>
    <property type="molecule type" value="Genomic_DNA"/>
</dbReference>
<evidence type="ECO:0000256" key="1">
    <source>
        <dbReference type="SAM" id="Phobius"/>
    </source>
</evidence>
<keyword evidence="1" id="KW-1133">Transmembrane helix</keyword>
<dbReference type="RefSeq" id="WP_085849798.1">
    <property type="nucleotide sequence ID" value="NZ_FNZV01000012.1"/>
</dbReference>
<feature type="transmembrane region" description="Helical" evidence="1">
    <location>
        <begin position="344"/>
        <end position="365"/>
    </location>
</feature>
<feature type="transmembrane region" description="Helical" evidence="1">
    <location>
        <begin position="305"/>
        <end position="324"/>
    </location>
</feature>
<dbReference type="OrthoDB" id="9770040at2"/>
<reference evidence="2 3" key="1">
    <citation type="submission" date="2017-03" db="EMBL/GenBank/DDBJ databases">
        <authorList>
            <person name="Afonso C.L."/>
            <person name="Miller P.J."/>
            <person name="Scott M.A."/>
            <person name="Spackman E."/>
            <person name="Goraichik I."/>
            <person name="Dimitrov K.M."/>
            <person name="Suarez D.L."/>
            <person name="Swayne D.E."/>
        </authorList>
    </citation>
    <scope>NUCLEOTIDE SEQUENCE [LARGE SCALE GENOMIC DNA]</scope>
    <source>
        <strain evidence="2 3">CECT 7971</strain>
    </source>
</reference>
<keyword evidence="1" id="KW-0812">Transmembrane</keyword>
<feature type="transmembrane region" description="Helical" evidence="1">
    <location>
        <begin position="178"/>
        <end position="202"/>
    </location>
</feature>
<organism evidence="2 3">
    <name type="scientific">Pacificibacter marinus</name>
    <dbReference type="NCBI Taxonomy" id="658057"/>
    <lineage>
        <taxon>Bacteria</taxon>
        <taxon>Pseudomonadati</taxon>
        <taxon>Pseudomonadota</taxon>
        <taxon>Alphaproteobacteria</taxon>
        <taxon>Rhodobacterales</taxon>
        <taxon>Roseobacteraceae</taxon>
        <taxon>Pacificibacter</taxon>
    </lineage>
</organism>
<feature type="transmembrane region" description="Helical" evidence="1">
    <location>
        <begin position="246"/>
        <end position="263"/>
    </location>
</feature>
<protein>
    <submittedName>
        <fullName evidence="2">NnrS protein</fullName>
    </submittedName>
</protein>
<dbReference type="STRING" id="658057.SAMN04488032_11225"/>
<feature type="transmembrane region" description="Helical" evidence="1">
    <location>
        <begin position="148"/>
        <end position="166"/>
    </location>
</feature>
<dbReference type="AlphaFoldDB" id="A0A1Y5T322"/>
<feature type="transmembrane region" description="Helical" evidence="1">
    <location>
        <begin position="63"/>
        <end position="81"/>
    </location>
</feature>
<evidence type="ECO:0000313" key="2">
    <source>
        <dbReference type="EMBL" id="SLN52748.1"/>
    </source>
</evidence>